<dbReference type="PANTHER" id="PTHR31834">
    <property type="entry name" value="INITIATION-SPECIFIC ALPHA-1,6-MANNOSYLTRANSFERASE"/>
    <property type="match status" value="1"/>
</dbReference>
<reference evidence="3 4" key="1">
    <citation type="journal article" date="2018" name="IMA Fungus">
        <title>IMA Genome-F 9: Draft genome sequence of Annulohypoxylon stygium, Aspergillus mulundensis, Berkeleyomyces basicola (syn. Thielaviopsis basicola), Ceratocystis smalleyi, two Cercospora beticola strains, Coleophoma cylindrospora, Fusarium fracticaudum, Phialophora cf. hyalina, and Morchella septimelata.</title>
        <authorList>
            <person name="Wingfield B.D."/>
            <person name="Bills G.F."/>
            <person name="Dong Y."/>
            <person name="Huang W."/>
            <person name="Nel W.J."/>
            <person name="Swalarsk-Parry B.S."/>
            <person name="Vaghefi N."/>
            <person name="Wilken P.M."/>
            <person name="An Z."/>
            <person name="de Beer Z.W."/>
            <person name="De Vos L."/>
            <person name="Chen L."/>
            <person name="Duong T.A."/>
            <person name="Gao Y."/>
            <person name="Hammerbacher A."/>
            <person name="Kikkert J.R."/>
            <person name="Li Y."/>
            <person name="Li H."/>
            <person name="Li K."/>
            <person name="Li Q."/>
            <person name="Liu X."/>
            <person name="Ma X."/>
            <person name="Naidoo K."/>
            <person name="Pethybridge S.J."/>
            <person name="Sun J."/>
            <person name="Steenkamp E.T."/>
            <person name="van der Nest M.A."/>
            <person name="van Wyk S."/>
            <person name="Wingfield M.J."/>
            <person name="Xiong C."/>
            <person name="Yue Q."/>
            <person name="Zhang X."/>
        </authorList>
    </citation>
    <scope>NUCLEOTIDE SEQUENCE [LARGE SCALE GENOMIC DNA]</scope>
    <source>
        <strain evidence="3 4">BP 5553</strain>
    </source>
</reference>
<dbReference type="Pfam" id="PF04488">
    <property type="entry name" value="Gly_transf_sug"/>
    <property type="match status" value="1"/>
</dbReference>
<accession>A0A370TBG8</accession>
<dbReference type="InterPro" id="IPR039367">
    <property type="entry name" value="Och1-like"/>
</dbReference>
<dbReference type="GO" id="GO:0000009">
    <property type="term" value="F:alpha-1,6-mannosyltransferase activity"/>
    <property type="evidence" value="ECO:0007669"/>
    <property type="project" value="InterPro"/>
</dbReference>
<dbReference type="STRING" id="2656787.A0A370TBG8"/>
<dbReference type="InterPro" id="IPR029044">
    <property type="entry name" value="Nucleotide-diphossugar_trans"/>
</dbReference>
<dbReference type="Proteomes" id="UP000254866">
    <property type="component" value="Unassembled WGS sequence"/>
</dbReference>
<feature type="transmembrane region" description="Helical" evidence="2">
    <location>
        <begin position="12"/>
        <end position="32"/>
    </location>
</feature>
<keyword evidence="2" id="KW-0812">Transmembrane</keyword>
<dbReference type="RefSeq" id="XP_031865521.1">
    <property type="nucleotide sequence ID" value="XM_032018222.1"/>
</dbReference>
<dbReference type="Gene3D" id="3.90.550.20">
    <property type="match status" value="1"/>
</dbReference>
<organism evidence="3 4">
    <name type="scientific">Venustampulla echinocandica</name>
    <dbReference type="NCBI Taxonomy" id="2656787"/>
    <lineage>
        <taxon>Eukaryota</taxon>
        <taxon>Fungi</taxon>
        <taxon>Dikarya</taxon>
        <taxon>Ascomycota</taxon>
        <taxon>Pezizomycotina</taxon>
        <taxon>Leotiomycetes</taxon>
        <taxon>Helotiales</taxon>
        <taxon>Pleuroascaceae</taxon>
        <taxon>Venustampulla</taxon>
    </lineage>
</organism>
<evidence type="ECO:0000313" key="4">
    <source>
        <dbReference type="Proteomes" id="UP000254866"/>
    </source>
</evidence>
<keyword evidence="2" id="KW-1133">Transmembrane helix</keyword>
<protein>
    <recommendedName>
        <fullName evidence="5">Initiation-specific alpha-1,6-mannosyltransferase</fullName>
    </recommendedName>
</protein>
<dbReference type="GO" id="GO:0006487">
    <property type="term" value="P:protein N-linked glycosylation"/>
    <property type="evidence" value="ECO:0007669"/>
    <property type="project" value="TreeGrafter"/>
</dbReference>
<dbReference type="GeneID" id="43602448"/>
<dbReference type="AlphaFoldDB" id="A0A370TBG8"/>
<gene>
    <name evidence="3" type="ORF">BP5553_09599</name>
</gene>
<dbReference type="GO" id="GO:0000136">
    <property type="term" value="C:mannan polymerase complex"/>
    <property type="evidence" value="ECO:0007669"/>
    <property type="project" value="TreeGrafter"/>
</dbReference>
<comment type="caution">
    <text evidence="3">The sequence shown here is derived from an EMBL/GenBank/DDBJ whole genome shotgun (WGS) entry which is preliminary data.</text>
</comment>
<dbReference type="InterPro" id="IPR007577">
    <property type="entry name" value="GlycoTrfase_DXD_sugar-bd_CS"/>
</dbReference>
<dbReference type="PANTHER" id="PTHR31834:SF8">
    <property type="entry name" value="TRANSFERASE, PUTATIVE (AFU_ORTHOLOGUE AFUA_6G14040)-RELATED"/>
    <property type="match status" value="1"/>
</dbReference>
<dbReference type="OrthoDB" id="409543at2759"/>
<proteinExistence type="inferred from homology"/>
<evidence type="ECO:0000313" key="3">
    <source>
        <dbReference type="EMBL" id="RDL31390.1"/>
    </source>
</evidence>
<evidence type="ECO:0000256" key="1">
    <source>
        <dbReference type="ARBA" id="ARBA00009003"/>
    </source>
</evidence>
<evidence type="ECO:0008006" key="5">
    <source>
        <dbReference type="Google" id="ProtNLM"/>
    </source>
</evidence>
<keyword evidence="4" id="KW-1185">Reference proteome</keyword>
<dbReference type="SUPFAM" id="SSF53448">
    <property type="entry name" value="Nucleotide-diphospho-sugar transferases"/>
    <property type="match status" value="1"/>
</dbReference>
<dbReference type="EMBL" id="NPIC01000012">
    <property type="protein sequence ID" value="RDL31390.1"/>
    <property type="molecule type" value="Genomic_DNA"/>
</dbReference>
<evidence type="ECO:0000256" key="2">
    <source>
        <dbReference type="SAM" id="Phobius"/>
    </source>
</evidence>
<name>A0A370TBG8_9HELO</name>
<keyword evidence="2" id="KW-0472">Membrane</keyword>
<comment type="similarity">
    <text evidence="1">Belongs to the glycosyltransferase 32 family.</text>
</comment>
<sequence length="313" mass="35256">MLLSNRPSAFKIFTSTSLITLCIIIVFSYHIWSLDSWKRVGMETVPGRAPLAIGIPEKIWYKLGPKGLNDQSQQWIDTCLKKNPTYKSEFMTDLSGDAYVKKNFAFRPDIVENYLALPIPILKADFLRYLLLLAEGGIWNDLDVSCEEVPIRDWIPAQYKGNASVVVGLEFDFGWGHNFVRQFTSWTLMAKPASPHILMVVDDILEGLREATSRRNVTVAELTLDMIGDVVDFTGPRRLTRSILKSLELTLKDKVDDKNISLLLEPKLIGDVLVLPGYSFASSSNRYKEKMGPALVTHHYAGTWKNDQGGEVA</sequence>